<dbReference type="EC" id="3.1.3.16" evidence="4"/>
<feature type="non-terminal residue" evidence="6">
    <location>
        <position position="493"/>
    </location>
</feature>
<dbReference type="AlphaFoldDB" id="A0A9P1D8W1"/>
<comment type="cofactor">
    <cofactor evidence="1">
        <name>Mn(2+)</name>
        <dbReference type="ChEBI" id="CHEBI:29035"/>
    </cofactor>
</comment>
<sequence length="493" mass="55223">MHIFTEHGEPQAGPGGIKYIFNGDFVDRGAWGPEVLLAIYCLKIRCPDAVFLNRGNHEDQAQNLKPDNGFVHGHCTRAFGAEAQRIYSLCKTSFKQLPLCHVIGNEVAVIHGGLPLDCGIKLSLIKAIDRRHHVPLHQCCIWGYPCFQKVVACRDLVTDEGEQVWKGTKGKLTERVGKSQIAAVRFEGHDDEVYVRISGAPELEKDLEIVYSSKQERKKHLLNRLFVALLWSDPVASKESVGPNKRGAGSYFDARTTQEFLRLNKLSLLLRSHEKRSKGFLEEHQSSRMGLMAATVFSASNYPTGAGEPCGNKAAVVVLRQEDGKTLASTMVSSTPWREAYDDIAYTLQTVSPEMNAKFQQAEATQQVGPRARAMAKLRELIYCARPKLMTFWQRLDDAGQGVLPVAEWPRAMRACVVSDDEFPWDWLMPIILGFDASEEVQTFHYVAFLIQYENALSRKLADQLHSSAVMLMADNVSSKEEAEAAWNLIDRN</sequence>
<dbReference type="EMBL" id="CAMXCT030003493">
    <property type="protein sequence ID" value="CAL4792095.1"/>
    <property type="molecule type" value="Genomic_DNA"/>
</dbReference>
<dbReference type="SUPFAM" id="SSF56300">
    <property type="entry name" value="Metallo-dependent phosphatases"/>
    <property type="match status" value="1"/>
</dbReference>
<accession>A0A9P1D8W1</accession>
<comment type="similarity">
    <text evidence="4">Belongs to the PPP phosphatase family.</text>
</comment>
<evidence type="ECO:0000256" key="1">
    <source>
        <dbReference type="ARBA" id="ARBA00001936"/>
    </source>
</evidence>
<keyword evidence="4" id="KW-0378">Hydrolase</keyword>
<comment type="caution">
    <text evidence="6">The sequence shown here is derived from an EMBL/GenBank/DDBJ whole genome shotgun (WGS) entry which is preliminary data.</text>
</comment>
<dbReference type="SMART" id="SM00156">
    <property type="entry name" value="PP2Ac"/>
    <property type="match status" value="1"/>
</dbReference>
<dbReference type="InterPro" id="IPR006186">
    <property type="entry name" value="Ser/Thr-sp_prot-phosphatase"/>
</dbReference>
<evidence type="ECO:0000313" key="7">
    <source>
        <dbReference type="EMBL" id="CAL1158158.1"/>
    </source>
</evidence>
<feature type="domain" description="Serine/threonine specific protein phosphatases" evidence="5">
    <location>
        <begin position="53"/>
        <end position="58"/>
    </location>
</feature>
<comment type="catalytic activity">
    <reaction evidence="4">
        <text>O-phospho-L-threonyl-[protein] + H2O = L-threonyl-[protein] + phosphate</text>
        <dbReference type="Rhea" id="RHEA:47004"/>
        <dbReference type="Rhea" id="RHEA-COMP:11060"/>
        <dbReference type="Rhea" id="RHEA-COMP:11605"/>
        <dbReference type="ChEBI" id="CHEBI:15377"/>
        <dbReference type="ChEBI" id="CHEBI:30013"/>
        <dbReference type="ChEBI" id="CHEBI:43474"/>
        <dbReference type="ChEBI" id="CHEBI:61977"/>
        <dbReference type="EC" id="3.1.3.16"/>
    </reaction>
</comment>
<keyword evidence="8" id="KW-1185">Reference proteome</keyword>
<proteinExistence type="inferred from homology"/>
<dbReference type="Pfam" id="PF00149">
    <property type="entry name" value="Metallophos"/>
    <property type="match status" value="1"/>
</dbReference>
<dbReference type="InterPro" id="IPR004843">
    <property type="entry name" value="Calcineurin-like_PHP"/>
</dbReference>
<evidence type="ECO:0000313" key="8">
    <source>
        <dbReference type="Proteomes" id="UP001152797"/>
    </source>
</evidence>
<dbReference type="InterPro" id="IPR051134">
    <property type="entry name" value="PPP_phosphatase"/>
</dbReference>
<dbReference type="OrthoDB" id="417943at2759"/>
<keyword evidence="3" id="KW-0464">Manganese</keyword>
<dbReference type="PANTHER" id="PTHR45668">
    <property type="entry name" value="SERINE/THREONINE-PROTEIN PHOSPHATASE 5-RELATED"/>
    <property type="match status" value="1"/>
</dbReference>
<dbReference type="PRINTS" id="PR00114">
    <property type="entry name" value="STPHPHTASE"/>
</dbReference>
<dbReference type="Proteomes" id="UP001152797">
    <property type="component" value="Unassembled WGS sequence"/>
</dbReference>
<dbReference type="EMBL" id="CAMXCT010003493">
    <property type="protein sequence ID" value="CAI4004783.1"/>
    <property type="molecule type" value="Genomic_DNA"/>
</dbReference>
<evidence type="ECO:0000313" key="6">
    <source>
        <dbReference type="EMBL" id="CAI4004783.1"/>
    </source>
</evidence>
<evidence type="ECO:0000256" key="3">
    <source>
        <dbReference type="ARBA" id="ARBA00023211"/>
    </source>
</evidence>
<dbReference type="GO" id="GO:0046872">
    <property type="term" value="F:metal ion binding"/>
    <property type="evidence" value="ECO:0007669"/>
    <property type="project" value="UniProtKB-KW"/>
</dbReference>
<keyword evidence="2" id="KW-0479">Metal-binding</keyword>
<dbReference type="EMBL" id="CAMXCT020003493">
    <property type="protein sequence ID" value="CAL1158158.1"/>
    <property type="molecule type" value="Genomic_DNA"/>
</dbReference>
<organism evidence="6">
    <name type="scientific">Cladocopium goreaui</name>
    <dbReference type="NCBI Taxonomy" id="2562237"/>
    <lineage>
        <taxon>Eukaryota</taxon>
        <taxon>Sar</taxon>
        <taxon>Alveolata</taxon>
        <taxon>Dinophyceae</taxon>
        <taxon>Suessiales</taxon>
        <taxon>Symbiodiniaceae</taxon>
        <taxon>Cladocopium</taxon>
    </lineage>
</organism>
<dbReference type="PANTHER" id="PTHR45668:SF5">
    <property type="entry name" value="SERINE_THREONINE-PROTEIN PHOSPHATASE 5"/>
    <property type="match status" value="1"/>
</dbReference>
<dbReference type="InterPro" id="IPR029052">
    <property type="entry name" value="Metallo-depent_PP-like"/>
</dbReference>
<evidence type="ECO:0000256" key="2">
    <source>
        <dbReference type="ARBA" id="ARBA00022723"/>
    </source>
</evidence>
<dbReference type="GO" id="GO:0004722">
    <property type="term" value="F:protein serine/threonine phosphatase activity"/>
    <property type="evidence" value="ECO:0007669"/>
    <property type="project" value="UniProtKB-EC"/>
</dbReference>
<reference evidence="7" key="2">
    <citation type="submission" date="2024-04" db="EMBL/GenBank/DDBJ databases">
        <authorList>
            <person name="Chen Y."/>
            <person name="Shah S."/>
            <person name="Dougan E. K."/>
            <person name="Thang M."/>
            <person name="Chan C."/>
        </authorList>
    </citation>
    <scope>NUCLEOTIDE SEQUENCE [LARGE SCALE GENOMIC DNA]</scope>
</reference>
<gene>
    <name evidence="6" type="ORF">C1SCF055_LOCUS30554</name>
</gene>
<name>A0A9P1D8W1_9DINO</name>
<dbReference type="Gene3D" id="3.60.21.10">
    <property type="match status" value="1"/>
</dbReference>
<evidence type="ECO:0000256" key="4">
    <source>
        <dbReference type="RuleBase" id="RU004273"/>
    </source>
</evidence>
<protein>
    <recommendedName>
        <fullName evidence="4">Serine/threonine-protein phosphatase</fullName>
        <ecNumber evidence="4">3.1.3.16</ecNumber>
    </recommendedName>
</protein>
<evidence type="ECO:0000259" key="5">
    <source>
        <dbReference type="PROSITE" id="PS00125"/>
    </source>
</evidence>
<dbReference type="PROSITE" id="PS00125">
    <property type="entry name" value="SER_THR_PHOSPHATASE"/>
    <property type="match status" value="1"/>
</dbReference>
<reference evidence="6" key="1">
    <citation type="submission" date="2022-10" db="EMBL/GenBank/DDBJ databases">
        <authorList>
            <person name="Chen Y."/>
            <person name="Dougan E. K."/>
            <person name="Chan C."/>
            <person name="Rhodes N."/>
            <person name="Thang M."/>
        </authorList>
    </citation>
    <scope>NUCLEOTIDE SEQUENCE</scope>
</reference>